<feature type="chain" id="PRO_5015589803" evidence="1">
    <location>
        <begin position="25"/>
        <end position="246"/>
    </location>
</feature>
<comment type="caution">
    <text evidence="2">The sequence shown here is derived from an EMBL/GenBank/DDBJ whole genome shotgun (WGS) entry which is preliminary data.</text>
</comment>
<proteinExistence type="predicted"/>
<dbReference type="RefSeq" id="WP_103976653.1">
    <property type="nucleotide sequence ID" value="NZ_CP194323.1"/>
</dbReference>
<reference evidence="2 3" key="1">
    <citation type="submission" date="2017-11" db="EMBL/GenBank/DDBJ databases">
        <title>Genome sequence of Lysinibacillus sphaericus, a lignin-degrading bacteria isolated from municipal solid waste soil.</title>
        <authorList>
            <person name="Persinoti G.F."/>
            <person name="Paixao D.A."/>
            <person name="Bugg T.D."/>
            <person name="Squina F.M."/>
        </authorList>
    </citation>
    <scope>NUCLEOTIDE SEQUENCE [LARGE SCALE GENOMIC DNA]</scope>
    <source>
        <strain evidence="2 3">A1</strain>
    </source>
</reference>
<accession>A0A2S5D0J3</accession>
<evidence type="ECO:0000313" key="3">
    <source>
        <dbReference type="Proteomes" id="UP000237319"/>
    </source>
</evidence>
<keyword evidence="1" id="KW-0732">Signal</keyword>
<sequence length="246" mass="27930">MKSTILTLLLAFAVFSTTALTVSASGNDSPLQNMRQTTNPNILYDMETLKYFDIRENGYIDEIYRVEGGKVVESISVEEFIIMEENDKNEFSNTQEEPIPKISPFAVAWSHIYNEFSNYETRIFGKRASIIQENPGPGSDTFTLSYEYTETFSTSTSLTHLQLRSIENGVSYTFSNSRSIKSSHTMTIEPGYSGYWRFDPKVRKSIGKIRNLLHGQFMSETSVTTMYPTHVNGKLDGWLVAVKTKL</sequence>
<organism evidence="2 3">
    <name type="scientific">Lysinibacillus sphaericus</name>
    <name type="common">Bacillus sphaericus</name>
    <dbReference type="NCBI Taxonomy" id="1421"/>
    <lineage>
        <taxon>Bacteria</taxon>
        <taxon>Bacillati</taxon>
        <taxon>Bacillota</taxon>
        <taxon>Bacilli</taxon>
        <taxon>Bacillales</taxon>
        <taxon>Bacillaceae</taxon>
        <taxon>Lysinibacillus</taxon>
    </lineage>
</organism>
<evidence type="ECO:0000313" key="2">
    <source>
        <dbReference type="EMBL" id="POZ56599.1"/>
    </source>
</evidence>
<feature type="signal peptide" evidence="1">
    <location>
        <begin position="1"/>
        <end position="24"/>
    </location>
</feature>
<dbReference type="Proteomes" id="UP000237319">
    <property type="component" value="Unassembled WGS sequence"/>
</dbReference>
<dbReference type="AlphaFoldDB" id="A0A2S5D0J3"/>
<gene>
    <name evidence="2" type="ORF">LYSIN_01382</name>
</gene>
<dbReference type="EMBL" id="PGLV01000001">
    <property type="protein sequence ID" value="POZ56599.1"/>
    <property type="molecule type" value="Genomic_DNA"/>
</dbReference>
<name>A0A2S5D0J3_LYSSH</name>
<keyword evidence="3" id="KW-1185">Reference proteome</keyword>
<evidence type="ECO:0000256" key="1">
    <source>
        <dbReference type="SAM" id="SignalP"/>
    </source>
</evidence>
<protein>
    <submittedName>
        <fullName evidence="2">Uncharacterized protein</fullName>
    </submittedName>
</protein>